<evidence type="ECO:0000256" key="7">
    <source>
        <dbReference type="ARBA" id="ARBA00022840"/>
    </source>
</evidence>
<feature type="binding site" evidence="11">
    <location>
        <begin position="157"/>
        <end position="158"/>
    </location>
    <ligand>
        <name>ATP</name>
        <dbReference type="ChEBI" id="CHEBI:30616"/>
    </ligand>
</feature>
<keyword evidence="3" id="KW-0597">Phosphoprotein</keyword>
<feature type="compositionally biased region" description="Polar residues" evidence="14">
    <location>
        <begin position="822"/>
        <end position="832"/>
    </location>
</feature>
<dbReference type="InterPro" id="IPR011009">
    <property type="entry name" value="Kinase-like_dom_sf"/>
</dbReference>
<evidence type="ECO:0000313" key="16">
    <source>
        <dbReference type="EMBL" id="CUS20408.1"/>
    </source>
</evidence>
<keyword evidence="4" id="KW-0808">Transferase</keyword>
<dbReference type="AlphaFoldDB" id="A0A0P1KL84"/>
<dbReference type="InterPro" id="IPR008271">
    <property type="entry name" value="Ser/Thr_kinase_AS"/>
</dbReference>
<feature type="compositionally biased region" description="Polar residues" evidence="14">
    <location>
        <begin position="619"/>
        <end position="634"/>
    </location>
</feature>
<keyword evidence="6" id="KW-0418">Kinase</keyword>
<dbReference type="GO" id="GO:0005524">
    <property type="term" value="F:ATP binding"/>
    <property type="evidence" value="ECO:0007669"/>
    <property type="project" value="UniProtKB-UniRule"/>
</dbReference>
<protein>
    <recommendedName>
        <fullName evidence="1">non-specific serine/threonine protein kinase</fullName>
        <ecNumber evidence="1">2.7.11.1</ecNumber>
    </recommendedName>
</protein>
<feature type="region of interest" description="Disordered" evidence="14">
    <location>
        <begin position="820"/>
        <end position="849"/>
    </location>
</feature>
<dbReference type="FunFam" id="1.10.510.10:FF:000650">
    <property type="entry name" value="Serine/threonine-protein kinase ppk16"/>
    <property type="match status" value="1"/>
</dbReference>
<dbReference type="Gene3D" id="1.10.510.10">
    <property type="entry name" value="Transferase(Phosphotransferase) domain 1"/>
    <property type="match status" value="1"/>
</dbReference>
<evidence type="ECO:0000256" key="13">
    <source>
        <dbReference type="PROSITE-ProRule" id="PRU10141"/>
    </source>
</evidence>
<evidence type="ECO:0000256" key="11">
    <source>
        <dbReference type="PIRSR" id="PIRSR630616-2"/>
    </source>
</evidence>
<feature type="region of interest" description="Disordered" evidence="14">
    <location>
        <begin position="772"/>
        <end position="793"/>
    </location>
</feature>
<dbReference type="CDD" id="cd14003">
    <property type="entry name" value="STKc_AMPK-like"/>
    <property type="match status" value="1"/>
</dbReference>
<feature type="compositionally biased region" description="Basic residues" evidence="14">
    <location>
        <begin position="701"/>
        <end position="723"/>
    </location>
</feature>
<feature type="compositionally biased region" description="Basic and acidic residues" evidence="14">
    <location>
        <begin position="550"/>
        <end position="573"/>
    </location>
</feature>
<evidence type="ECO:0000256" key="3">
    <source>
        <dbReference type="ARBA" id="ARBA00022553"/>
    </source>
</evidence>
<feature type="compositionally biased region" description="Polar residues" evidence="14">
    <location>
        <begin position="724"/>
        <end position="737"/>
    </location>
</feature>
<feature type="region of interest" description="Disordered" evidence="14">
    <location>
        <begin position="699"/>
        <end position="748"/>
    </location>
</feature>
<comment type="catalytic activity">
    <reaction evidence="8">
        <text>L-threonyl-[protein] + ATP = O-phospho-L-threonyl-[protein] + ADP + H(+)</text>
        <dbReference type="Rhea" id="RHEA:46608"/>
        <dbReference type="Rhea" id="RHEA-COMP:11060"/>
        <dbReference type="Rhea" id="RHEA-COMP:11605"/>
        <dbReference type="ChEBI" id="CHEBI:15378"/>
        <dbReference type="ChEBI" id="CHEBI:30013"/>
        <dbReference type="ChEBI" id="CHEBI:30616"/>
        <dbReference type="ChEBI" id="CHEBI:61977"/>
        <dbReference type="ChEBI" id="CHEBI:456216"/>
        <dbReference type="EC" id="2.7.11.1"/>
    </reaction>
</comment>
<evidence type="ECO:0000256" key="8">
    <source>
        <dbReference type="ARBA" id="ARBA00047899"/>
    </source>
</evidence>
<evidence type="ECO:0000256" key="6">
    <source>
        <dbReference type="ARBA" id="ARBA00022777"/>
    </source>
</evidence>
<feature type="binding site" evidence="11">
    <location>
        <position position="171"/>
    </location>
    <ligand>
        <name>ATP</name>
        <dbReference type="ChEBI" id="CHEBI:30616"/>
    </ligand>
</feature>
<feature type="binding site" evidence="11 13">
    <location>
        <position position="66"/>
    </location>
    <ligand>
        <name>ATP</name>
        <dbReference type="ChEBI" id="CHEBI:30616"/>
    </ligand>
</feature>
<proteinExistence type="predicted"/>
<gene>
    <name evidence="16" type="ORF">LAQU0_S01e05930g</name>
</gene>
<dbReference type="Proteomes" id="UP000236544">
    <property type="component" value="Unassembled WGS sequence"/>
</dbReference>
<dbReference type="EMBL" id="LN890560">
    <property type="protein sequence ID" value="CUS20408.1"/>
    <property type="molecule type" value="Genomic_DNA"/>
</dbReference>
<dbReference type="PANTHER" id="PTHR24350">
    <property type="entry name" value="SERINE/THREONINE-PROTEIN KINASE IAL-RELATED"/>
    <property type="match status" value="1"/>
</dbReference>
<feature type="compositionally biased region" description="Polar residues" evidence="14">
    <location>
        <begin position="578"/>
        <end position="598"/>
    </location>
</feature>
<keyword evidence="17" id="KW-1185">Reference proteome</keyword>
<evidence type="ECO:0000256" key="10">
    <source>
        <dbReference type="PIRSR" id="PIRSR630616-1"/>
    </source>
</evidence>
<accession>A0A0P1KL84</accession>
<dbReference type="OrthoDB" id="942095at2759"/>
<keyword evidence="7 11" id="KW-0067">ATP-binding</keyword>
<dbReference type="InterPro" id="IPR000719">
    <property type="entry name" value="Prot_kinase_dom"/>
</dbReference>
<organism evidence="16 17">
    <name type="scientific">Lachancea quebecensis</name>
    <dbReference type="NCBI Taxonomy" id="1654605"/>
    <lineage>
        <taxon>Eukaryota</taxon>
        <taxon>Fungi</taxon>
        <taxon>Dikarya</taxon>
        <taxon>Ascomycota</taxon>
        <taxon>Saccharomycotina</taxon>
        <taxon>Saccharomycetes</taxon>
        <taxon>Saccharomycetales</taxon>
        <taxon>Saccharomycetaceae</taxon>
        <taxon>Lachancea</taxon>
    </lineage>
</organism>
<feature type="compositionally biased region" description="Basic and acidic residues" evidence="14">
    <location>
        <begin position="508"/>
        <end position="527"/>
    </location>
</feature>
<evidence type="ECO:0000256" key="9">
    <source>
        <dbReference type="ARBA" id="ARBA00048679"/>
    </source>
</evidence>
<evidence type="ECO:0000256" key="4">
    <source>
        <dbReference type="ARBA" id="ARBA00022679"/>
    </source>
</evidence>
<evidence type="ECO:0000256" key="1">
    <source>
        <dbReference type="ARBA" id="ARBA00012513"/>
    </source>
</evidence>
<feature type="compositionally biased region" description="Low complexity" evidence="14">
    <location>
        <begin position="599"/>
        <end position="618"/>
    </location>
</feature>
<feature type="compositionally biased region" description="Polar residues" evidence="14">
    <location>
        <begin position="532"/>
        <end position="546"/>
    </location>
</feature>
<reference evidence="17" key="1">
    <citation type="submission" date="2015-10" db="EMBL/GenBank/DDBJ databases">
        <authorList>
            <person name="Devillers H."/>
        </authorList>
    </citation>
    <scope>NUCLEOTIDE SEQUENCE [LARGE SCALE GENOMIC DNA]</scope>
</reference>
<feature type="compositionally biased region" description="Polar residues" evidence="14">
    <location>
        <begin position="410"/>
        <end position="433"/>
    </location>
</feature>
<evidence type="ECO:0000256" key="5">
    <source>
        <dbReference type="ARBA" id="ARBA00022741"/>
    </source>
</evidence>
<dbReference type="SMART" id="SM00220">
    <property type="entry name" value="S_TKc"/>
    <property type="match status" value="1"/>
</dbReference>
<evidence type="ECO:0000256" key="2">
    <source>
        <dbReference type="ARBA" id="ARBA00022527"/>
    </source>
</evidence>
<keyword evidence="2" id="KW-0723">Serine/threonine-protein kinase</keyword>
<evidence type="ECO:0000313" key="17">
    <source>
        <dbReference type="Proteomes" id="UP000236544"/>
    </source>
</evidence>
<name>A0A0P1KL84_9SACH</name>
<dbReference type="InterPro" id="IPR017441">
    <property type="entry name" value="Protein_kinase_ATP_BS"/>
</dbReference>
<evidence type="ECO:0000256" key="14">
    <source>
        <dbReference type="SAM" id="MobiDB-lite"/>
    </source>
</evidence>
<dbReference type="SUPFAM" id="SSF56112">
    <property type="entry name" value="Protein kinase-like (PK-like)"/>
    <property type="match status" value="1"/>
</dbReference>
<feature type="region of interest" description="Disordered" evidence="14">
    <location>
        <begin position="380"/>
        <end position="446"/>
    </location>
</feature>
<feature type="active site" description="Proton acceptor" evidence="10">
    <location>
        <position position="153"/>
    </location>
</feature>
<comment type="catalytic activity">
    <reaction evidence="9">
        <text>L-seryl-[protein] + ATP = O-phospho-L-seryl-[protein] + ADP + H(+)</text>
        <dbReference type="Rhea" id="RHEA:17989"/>
        <dbReference type="Rhea" id="RHEA-COMP:9863"/>
        <dbReference type="Rhea" id="RHEA-COMP:11604"/>
        <dbReference type="ChEBI" id="CHEBI:15378"/>
        <dbReference type="ChEBI" id="CHEBI:29999"/>
        <dbReference type="ChEBI" id="CHEBI:30616"/>
        <dbReference type="ChEBI" id="CHEBI:83421"/>
        <dbReference type="ChEBI" id="CHEBI:456216"/>
        <dbReference type="EC" id="2.7.11.1"/>
    </reaction>
</comment>
<dbReference type="EC" id="2.7.11.1" evidence="1"/>
<feature type="compositionally biased region" description="Low complexity" evidence="14">
    <location>
        <begin position="635"/>
        <end position="654"/>
    </location>
</feature>
<dbReference type="PROSITE" id="PS00108">
    <property type="entry name" value="PROTEIN_KINASE_ST"/>
    <property type="match status" value="1"/>
</dbReference>
<feature type="cross-link" description="Glycyl lysine isopeptide (Lys-Gly) (interchain with G-Cter in SUMO2)" evidence="12">
    <location>
        <position position="155"/>
    </location>
</feature>
<dbReference type="Pfam" id="PF00069">
    <property type="entry name" value="Pkinase"/>
    <property type="match status" value="1"/>
</dbReference>
<dbReference type="InterPro" id="IPR030616">
    <property type="entry name" value="Aur-like"/>
</dbReference>
<feature type="compositionally biased region" description="Polar residues" evidence="14">
    <location>
        <begin position="772"/>
        <end position="782"/>
    </location>
</feature>
<dbReference type="GO" id="GO:0004674">
    <property type="term" value="F:protein serine/threonine kinase activity"/>
    <property type="evidence" value="ECO:0007669"/>
    <property type="project" value="UniProtKB-KW"/>
</dbReference>
<evidence type="ECO:0000256" key="12">
    <source>
        <dbReference type="PIRSR" id="PIRSR630616-3"/>
    </source>
</evidence>
<dbReference type="PROSITE" id="PS00107">
    <property type="entry name" value="PROTEIN_KINASE_ATP"/>
    <property type="match status" value="1"/>
</dbReference>
<feature type="compositionally biased region" description="Polar residues" evidence="14">
    <location>
        <begin position="464"/>
        <end position="476"/>
    </location>
</feature>
<feature type="compositionally biased region" description="Acidic residues" evidence="14">
    <location>
        <begin position="839"/>
        <end position="849"/>
    </location>
</feature>
<evidence type="ECO:0000259" key="15">
    <source>
        <dbReference type="PROSITE" id="PS50011"/>
    </source>
</evidence>
<sequence>MFPSRLEQNQLKANISASYNKLYGQFSLTELRDVGNYRILKIVGEGSFGKVYLASHRLTHQKVVLKMGSKNDPNVVREVFYHRQFDYVYITKLYEVIVTENSVWMALEYCPGKELYEYLLVKKRIPLDECSRLFSQIVGAVFYAHSMKCVHRDLKLENILLDKKGQAKLTDFGFTRECATKGILETVCGTTVYMAPELIERKPYEGYKIDTWSLGIILYTMIHGSMPFDEEDDIKTKYKIVNDEPSYDDNFIDVNGKDLIMQLLQKDPNQRPSLTHVLQHPFMHPYGCSILEKTEKTIKRQSQGCKHFHSKLERKLLKKLKQSGFDTQAIKQSVNKKKCDALAGTWQLLLEKEKRSESLRHPKRSRSVLSVKKVFEPSLSSRKGSEDLKSPEPGGKAASLKRIMSRKSDTVSIRQPINAAQLNLSPHQSQAEQAESGGNARPNKKHNFFNKMTNFFKTKKQNGVHYQNGSPSPSSKNTDKRKRNTNSFESNKNSPHRSPTRNGNETTHGIDTEDKPNGKLKIEEPMLKKFKSNTSSEGSRQTSMGNYDSELDHRPANSEHEVLEDNKLLEQRGRPMSILSQQSEMSNDTYNSEYSTDGNISNSKANSSISSTNRNISSVMLSPSGDLTDSHPTQSRVTTRRSMSIMSSASSASERSSRTDSFYDISTASSPKTMDLRAMGNYSNADTMVPRMTVGSQWLSKRGRSPVGRRGRPPKRNISRKLMNHSSSAAQSVIQEESSFDNEDDNSGVLLEETEGHGVPDTPLLHDLEMPSSVSGTPSKPSTPVCAEVQPTDRRPILFAMGRSFSGGSRWSRNISEERLSTSDFPSLQNVGVHSDIGSADDEDNSLED</sequence>
<feature type="domain" description="Protein kinase" evidence="15">
    <location>
        <begin position="37"/>
        <end position="283"/>
    </location>
</feature>
<keyword evidence="5 11" id="KW-0547">Nucleotide-binding</keyword>
<dbReference type="PROSITE" id="PS50011">
    <property type="entry name" value="PROTEIN_KINASE_DOM"/>
    <property type="match status" value="1"/>
</dbReference>
<feature type="region of interest" description="Disordered" evidence="14">
    <location>
        <begin position="461"/>
        <end position="664"/>
    </location>
</feature>